<dbReference type="PANTHER" id="PTHR10682:SF10">
    <property type="entry name" value="POLYNUCLEOTIDE ADENYLYLTRANSFERASE"/>
    <property type="match status" value="1"/>
</dbReference>
<evidence type="ECO:0000313" key="17">
    <source>
        <dbReference type="EMBL" id="KAL3777052.1"/>
    </source>
</evidence>
<dbReference type="AlphaFoldDB" id="A0ABD3NPL3"/>
<comment type="subcellular location">
    <subcellularLocation>
        <location evidence="3">Nucleus</location>
    </subcellularLocation>
</comment>
<keyword evidence="12" id="KW-0539">Nucleus</keyword>
<proteinExistence type="inferred from homology"/>
<keyword evidence="10" id="KW-0067">ATP-binding</keyword>
<gene>
    <name evidence="17" type="ORF">HJC23_001370</name>
</gene>
<evidence type="ECO:0000256" key="12">
    <source>
        <dbReference type="ARBA" id="ARBA00023242"/>
    </source>
</evidence>
<evidence type="ECO:0000256" key="8">
    <source>
        <dbReference type="ARBA" id="ARBA00022723"/>
    </source>
</evidence>
<keyword evidence="11" id="KW-0460">Magnesium</keyword>
<reference evidence="17 18" key="1">
    <citation type="journal article" date="2020" name="G3 (Bethesda)">
        <title>Improved Reference Genome for Cyclotella cryptica CCMP332, a Model for Cell Wall Morphogenesis, Salinity Adaptation, and Lipid Production in Diatoms (Bacillariophyta).</title>
        <authorList>
            <person name="Roberts W.R."/>
            <person name="Downey K.M."/>
            <person name="Ruck E.C."/>
            <person name="Traller J.C."/>
            <person name="Alverson A.J."/>
        </authorList>
    </citation>
    <scope>NUCLEOTIDE SEQUENCE [LARGE SCALE GENOMIC DNA]</scope>
    <source>
        <strain evidence="17 18">CCMP332</strain>
    </source>
</reference>
<dbReference type="GO" id="GO:0005524">
    <property type="term" value="F:ATP binding"/>
    <property type="evidence" value="ECO:0007669"/>
    <property type="project" value="UniProtKB-KW"/>
</dbReference>
<dbReference type="Gene3D" id="1.10.1410.10">
    <property type="match status" value="1"/>
</dbReference>
<evidence type="ECO:0000256" key="5">
    <source>
        <dbReference type="ARBA" id="ARBA00012388"/>
    </source>
</evidence>
<dbReference type="Gene3D" id="3.30.70.590">
    <property type="entry name" value="Poly(A) polymerase predicted RNA binding domain"/>
    <property type="match status" value="1"/>
</dbReference>
<comment type="cofactor">
    <cofactor evidence="2">
        <name>Mg(2+)</name>
        <dbReference type="ChEBI" id="CHEBI:18420"/>
    </cofactor>
</comment>
<feature type="region of interest" description="Disordered" evidence="13">
    <location>
        <begin position="708"/>
        <end position="771"/>
    </location>
</feature>
<dbReference type="SUPFAM" id="SSF55003">
    <property type="entry name" value="PAP/Archaeal CCA-adding enzyme, C-terminal domain"/>
    <property type="match status" value="1"/>
</dbReference>
<feature type="compositionally biased region" description="Acidic residues" evidence="13">
    <location>
        <begin position="745"/>
        <end position="765"/>
    </location>
</feature>
<evidence type="ECO:0000256" key="4">
    <source>
        <dbReference type="ARBA" id="ARBA00010912"/>
    </source>
</evidence>
<evidence type="ECO:0000256" key="3">
    <source>
        <dbReference type="ARBA" id="ARBA00004123"/>
    </source>
</evidence>
<dbReference type="GO" id="GO:0005634">
    <property type="term" value="C:nucleus"/>
    <property type="evidence" value="ECO:0007669"/>
    <property type="project" value="UniProtKB-SubCell"/>
</dbReference>
<dbReference type="Pfam" id="PF20750">
    <property type="entry name" value="PAP_NTPase"/>
    <property type="match status" value="1"/>
</dbReference>
<evidence type="ECO:0000256" key="6">
    <source>
        <dbReference type="ARBA" id="ARBA00022664"/>
    </source>
</evidence>
<dbReference type="InterPro" id="IPR007010">
    <property type="entry name" value="PolA_pol_RNA-bd_dom"/>
</dbReference>
<dbReference type="InterPro" id="IPR043519">
    <property type="entry name" value="NT_sf"/>
</dbReference>
<organism evidence="17 18">
    <name type="scientific">Cyclotella cryptica</name>
    <dbReference type="NCBI Taxonomy" id="29204"/>
    <lineage>
        <taxon>Eukaryota</taxon>
        <taxon>Sar</taxon>
        <taxon>Stramenopiles</taxon>
        <taxon>Ochrophyta</taxon>
        <taxon>Bacillariophyta</taxon>
        <taxon>Coscinodiscophyceae</taxon>
        <taxon>Thalassiosirophycidae</taxon>
        <taxon>Stephanodiscales</taxon>
        <taxon>Stephanodiscaceae</taxon>
        <taxon>Cyclotella</taxon>
    </lineage>
</organism>
<comment type="similarity">
    <text evidence="4">Belongs to the poly(A) polymerase family.</text>
</comment>
<dbReference type="SUPFAM" id="SSF81301">
    <property type="entry name" value="Nucleotidyltransferase"/>
    <property type="match status" value="1"/>
</dbReference>
<evidence type="ECO:0000256" key="11">
    <source>
        <dbReference type="ARBA" id="ARBA00022842"/>
    </source>
</evidence>
<keyword evidence="9" id="KW-0547">Nucleotide-binding</keyword>
<dbReference type="EMBL" id="JABMIG020000467">
    <property type="protein sequence ID" value="KAL3777052.1"/>
    <property type="molecule type" value="Genomic_DNA"/>
</dbReference>
<evidence type="ECO:0000259" key="15">
    <source>
        <dbReference type="Pfam" id="PF04928"/>
    </source>
</evidence>
<keyword evidence="7" id="KW-0808">Transferase</keyword>
<evidence type="ECO:0000256" key="13">
    <source>
        <dbReference type="SAM" id="MobiDB-lite"/>
    </source>
</evidence>
<dbReference type="InterPro" id="IPR007012">
    <property type="entry name" value="PolA_pol_cen_dom"/>
</dbReference>
<feature type="region of interest" description="Disordered" evidence="13">
    <location>
        <begin position="257"/>
        <end position="277"/>
    </location>
</feature>
<dbReference type="PANTHER" id="PTHR10682">
    <property type="entry name" value="POLY A POLYMERASE"/>
    <property type="match status" value="1"/>
</dbReference>
<dbReference type="Pfam" id="PF04926">
    <property type="entry name" value="PAP_RNA-bind"/>
    <property type="match status" value="1"/>
</dbReference>
<feature type="compositionally biased region" description="Low complexity" evidence="13">
    <location>
        <begin position="261"/>
        <end position="276"/>
    </location>
</feature>
<comment type="caution">
    <text evidence="17">The sequence shown here is derived from an EMBL/GenBank/DDBJ whole genome shotgun (WGS) entry which is preliminary data.</text>
</comment>
<feature type="compositionally biased region" description="Basic and acidic residues" evidence="13">
    <location>
        <begin position="716"/>
        <end position="737"/>
    </location>
</feature>
<dbReference type="Proteomes" id="UP001516023">
    <property type="component" value="Unassembled WGS sequence"/>
</dbReference>
<evidence type="ECO:0000256" key="1">
    <source>
        <dbReference type="ARBA" id="ARBA00001936"/>
    </source>
</evidence>
<feature type="domain" description="Poly(A) polymerase RNA-binding" evidence="14">
    <location>
        <begin position="527"/>
        <end position="583"/>
    </location>
</feature>
<dbReference type="GO" id="GO:0006397">
    <property type="term" value="P:mRNA processing"/>
    <property type="evidence" value="ECO:0007669"/>
    <property type="project" value="UniProtKB-KW"/>
</dbReference>
<sequence>MGYSPYPRSVSLEGFSSWSDDEEEEESLSSSMTMMWRDDIVFDSEDCHYLLDAFRDSCRILDDEGRSEAIARRVECVKDRSSPGRHVTAGEGVRLQHNFFLRPPLIPTTVPTTKSPPPNHTQHEQPPQPNRHHRRPSRHTRPPHGGLLPLSPSELLFHDSLAAYIARHVPLESTEGIQRRERVLMKMAGLCREWVKSVARKRGWGEEGVERAGGELFTSGSYRLGVHEPGADIDTIVVAPNICTRDDFFGSNYIPPNATIDDPSSSSSSAPRDPSSLAERIRHHPDVTNFVPVENAAVPILTFDWEGINIDLLFARLNATTVPPNFDIDDDAVLSGVDSATEKSLNGPRVTNLIAALVSGTKERYQTFLTVVRLVRKWAKSRGLYSNKMGYWGGVNINIAVALTLQLYPNACPASLLRKFFLVFKSWRWPNPVMLTKPHDAELGLPVWNALQATSMRQVAPMITPAYPAMNSTLSVSRQTLQILHEEFCRGHNVVDKLYKDFLKGDVLDKDDVENGDIWKELFQPSDFFIGYPHYLSLCIVGPSQADAQAWAGFVESRLRKLVSDMLGRSLPLSKIQLWPKKFDACVADRTALLTHVQRANSITYFIGFRVDTLRMRGNQLDIERQLSNFRNYELSKFYPLVPGMDVLPRTFAVKELPKICFEGMYEGGKIEAMKRRRMLIEADPKRQEAKAKKKLAKLKKKMEAIQQRKAQSALKAKDETEEAKMKKELDESLLESRKRKRDDNDDAEGEGEDANPGGDEEEAALLENALDKIQDDTAVVHKTREEAEIDRQKLLAGLEWDEDEDVGVKADEETEALKMDESERELTLQEREAEILRKSGLVIVSDDEATVVGADRILPWRQGYRASVSAVKKEEDGDQTIDPKRQPVMKPRVAIKFKTQFDIIELDANGRVIDKGDDDFMPSAKWIGRKGGFEFKLGERGLGYYRTGKKVVVPSNVSYA</sequence>
<dbReference type="GO" id="GO:0046872">
    <property type="term" value="F:metal ion binding"/>
    <property type="evidence" value="ECO:0007669"/>
    <property type="project" value="UniProtKB-KW"/>
</dbReference>
<evidence type="ECO:0000256" key="7">
    <source>
        <dbReference type="ARBA" id="ARBA00022679"/>
    </source>
</evidence>
<dbReference type="EC" id="2.7.7.19" evidence="5"/>
<dbReference type="GO" id="GO:1990817">
    <property type="term" value="F:poly(A) RNA polymerase activity"/>
    <property type="evidence" value="ECO:0007669"/>
    <property type="project" value="UniProtKB-EC"/>
</dbReference>
<keyword evidence="8" id="KW-0479">Metal-binding</keyword>
<name>A0ABD3NPL3_9STRA</name>
<evidence type="ECO:0000313" key="18">
    <source>
        <dbReference type="Proteomes" id="UP001516023"/>
    </source>
</evidence>
<comment type="cofactor">
    <cofactor evidence="1">
        <name>Mn(2+)</name>
        <dbReference type="ChEBI" id="CHEBI:29035"/>
    </cofactor>
</comment>
<feature type="region of interest" description="Disordered" evidence="13">
    <location>
        <begin position="104"/>
        <end position="149"/>
    </location>
</feature>
<evidence type="ECO:0000259" key="16">
    <source>
        <dbReference type="Pfam" id="PF20750"/>
    </source>
</evidence>
<dbReference type="Gene3D" id="3.30.460.10">
    <property type="entry name" value="Beta Polymerase, domain 2"/>
    <property type="match status" value="1"/>
</dbReference>
<evidence type="ECO:0000256" key="9">
    <source>
        <dbReference type="ARBA" id="ARBA00022741"/>
    </source>
</evidence>
<keyword evidence="6" id="KW-0507">mRNA processing</keyword>
<protein>
    <recommendedName>
        <fullName evidence="5">polynucleotide adenylyltransferase</fullName>
        <ecNumber evidence="5">2.7.7.19</ecNumber>
    </recommendedName>
</protein>
<keyword evidence="18" id="KW-1185">Reference proteome</keyword>
<dbReference type="SUPFAM" id="SSF81631">
    <property type="entry name" value="PAP/OAS1 substrate-binding domain"/>
    <property type="match status" value="1"/>
</dbReference>
<dbReference type="Pfam" id="PF04928">
    <property type="entry name" value="PAP_central"/>
    <property type="match status" value="1"/>
</dbReference>
<evidence type="ECO:0000256" key="10">
    <source>
        <dbReference type="ARBA" id="ARBA00022840"/>
    </source>
</evidence>
<dbReference type="InterPro" id="IPR048840">
    <property type="entry name" value="PolA_pol_NTPase"/>
</dbReference>
<dbReference type="InterPro" id="IPR011068">
    <property type="entry name" value="NuclTrfase_I-like_C"/>
</dbReference>
<evidence type="ECO:0000259" key="14">
    <source>
        <dbReference type="Pfam" id="PF04926"/>
    </source>
</evidence>
<feature type="domain" description="Poly(A) polymerase central" evidence="15">
    <location>
        <begin position="367"/>
        <end position="500"/>
    </location>
</feature>
<feature type="domain" description="Poly(A) polymerase nucleotidyltransferase" evidence="16">
    <location>
        <begin position="152"/>
        <end position="358"/>
    </location>
</feature>
<feature type="compositionally biased region" description="Basic residues" evidence="13">
    <location>
        <begin position="130"/>
        <end position="142"/>
    </location>
</feature>
<evidence type="ECO:0000256" key="2">
    <source>
        <dbReference type="ARBA" id="ARBA00001946"/>
    </source>
</evidence>
<dbReference type="CDD" id="cd05402">
    <property type="entry name" value="NT_PAP_TUTase"/>
    <property type="match status" value="1"/>
</dbReference>
<accession>A0ABD3NPL3</accession>